<keyword evidence="7 11" id="KW-0862">Zinc</keyword>
<keyword evidence="5 11" id="KW-0812">Transmembrane</keyword>
<feature type="transmembrane region" description="Helical" evidence="11">
    <location>
        <begin position="308"/>
        <end position="327"/>
    </location>
</feature>
<dbReference type="GO" id="GO:0046872">
    <property type="term" value="F:metal ion binding"/>
    <property type="evidence" value="ECO:0007669"/>
    <property type="project" value="UniProtKB-KW"/>
</dbReference>
<dbReference type="CDD" id="cd23081">
    <property type="entry name" value="cpPDZ_EcRseP-like"/>
    <property type="match status" value="1"/>
</dbReference>
<dbReference type="InterPro" id="IPR001478">
    <property type="entry name" value="PDZ"/>
</dbReference>
<evidence type="ECO:0000256" key="1">
    <source>
        <dbReference type="ARBA" id="ARBA00001947"/>
    </source>
</evidence>
<evidence type="ECO:0000256" key="5">
    <source>
        <dbReference type="ARBA" id="ARBA00022692"/>
    </source>
</evidence>
<proteinExistence type="inferred from homology"/>
<dbReference type="InterPro" id="IPR036034">
    <property type="entry name" value="PDZ_sf"/>
</dbReference>
<keyword evidence="6 11" id="KW-0378">Hydrolase</keyword>
<evidence type="ECO:0000256" key="9">
    <source>
        <dbReference type="ARBA" id="ARBA00023049"/>
    </source>
</evidence>
<keyword evidence="11" id="KW-0479">Metal-binding</keyword>
<comment type="cofactor">
    <cofactor evidence="1 11">
        <name>Zn(2+)</name>
        <dbReference type="ChEBI" id="CHEBI:29105"/>
    </cofactor>
</comment>
<organism evidence="13">
    <name type="scientific">Peptoniphilus harei</name>
    <dbReference type="NCBI Taxonomy" id="54005"/>
    <lineage>
        <taxon>Bacteria</taxon>
        <taxon>Bacillati</taxon>
        <taxon>Bacillota</taxon>
        <taxon>Tissierellia</taxon>
        <taxon>Tissierellales</taxon>
        <taxon>Peptoniphilaceae</taxon>
        <taxon>Peptoniphilus</taxon>
    </lineage>
</organism>
<dbReference type="EMBL" id="LRQE01000034">
    <property type="protein sequence ID" value="KXA29517.1"/>
    <property type="molecule type" value="Genomic_DNA"/>
</dbReference>
<evidence type="ECO:0000313" key="14">
    <source>
        <dbReference type="Proteomes" id="UP000070174"/>
    </source>
</evidence>
<evidence type="ECO:0000259" key="12">
    <source>
        <dbReference type="PROSITE" id="PS50106"/>
    </source>
</evidence>
<keyword evidence="8 11" id="KW-1133">Transmembrane helix</keyword>
<dbReference type="GO" id="GO:0016020">
    <property type="term" value="C:membrane"/>
    <property type="evidence" value="ECO:0007669"/>
    <property type="project" value="UniProtKB-SubCell"/>
</dbReference>
<comment type="similarity">
    <text evidence="3 11">Belongs to the peptidase M50B family.</text>
</comment>
<dbReference type="InterPro" id="IPR004387">
    <property type="entry name" value="Pept_M50_Zn"/>
</dbReference>
<dbReference type="Gene3D" id="2.30.42.10">
    <property type="match status" value="1"/>
</dbReference>
<dbReference type="SUPFAM" id="SSF50156">
    <property type="entry name" value="PDZ domain-like"/>
    <property type="match status" value="1"/>
</dbReference>
<evidence type="ECO:0000256" key="3">
    <source>
        <dbReference type="ARBA" id="ARBA00007931"/>
    </source>
</evidence>
<keyword evidence="4 13" id="KW-0645">Protease</keyword>
<feature type="transmembrane region" description="Helical" evidence="11">
    <location>
        <begin position="258"/>
        <end position="278"/>
    </location>
</feature>
<comment type="subcellular location">
    <subcellularLocation>
        <location evidence="2">Membrane</location>
        <topology evidence="2">Multi-pass membrane protein</topology>
    </subcellularLocation>
</comment>
<dbReference type="PATRIC" id="fig|54005.3.peg.1124"/>
<dbReference type="RefSeq" id="WP_060800234.1">
    <property type="nucleotide sequence ID" value="NZ_CABJAL010000003.1"/>
</dbReference>
<dbReference type="GO" id="GO:0004222">
    <property type="term" value="F:metalloendopeptidase activity"/>
    <property type="evidence" value="ECO:0007669"/>
    <property type="project" value="InterPro"/>
</dbReference>
<keyword evidence="10 11" id="KW-0472">Membrane</keyword>
<dbReference type="AlphaFoldDB" id="A0A133PLU4"/>
<accession>A0A133PLU4</accession>
<dbReference type="PANTHER" id="PTHR42837">
    <property type="entry name" value="REGULATOR OF SIGMA-E PROTEASE RSEP"/>
    <property type="match status" value="1"/>
</dbReference>
<reference evidence="13 14" key="1">
    <citation type="submission" date="2016-01" db="EMBL/GenBank/DDBJ databases">
        <authorList>
            <person name="Oliw E.H."/>
        </authorList>
    </citation>
    <scope>NUCLEOTIDE SEQUENCE [LARGE SCALE GENOMIC DNA]</scope>
    <source>
        <strain evidence="13 14">CMW7756A</strain>
    </source>
</reference>
<comment type="caution">
    <text evidence="13">The sequence shown here is derived from an EMBL/GenBank/DDBJ whole genome shotgun (WGS) entry which is preliminary data.</text>
</comment>
<dbReference type="GO" id="GO:0006508">
    <property type="term" value="P:proteolysis"/>
    <property type="evidence" value="ECO:0007669"/>
    <property type="project" value="UniProtKB-KW"/>
</dbReference>
<evidence type="ECO:0000256" key="2">
    <source>
        <dbReference type="ARBA" id="ARBA00004141"/>
    </source>
</evidence>
<dbReference type="Pfam" id="PF17820">
    <property type="entry name" value="PDZ_6"/>
    <property type="match status" value="1"/>
</dbReference>
<name>A0A133PLU4_9FIRM</name>
<feature type="transmembrane region" description="Helical" evidence="11">
    <location>
        <begin position="90"/>
        <end position="114"/>
    </location>
</feature>
<evidence type="ECO:0000256" key="6">
    <source>
        <dbReference type="ARBA" id="ARBA00022801"/>
    </source>
</evidence>
<dbReference type="Proteomes" id="UP000070174">
    <property type="component" value="Unassembled WGS sequence"/>
</dbReference>
<keyword evidence="9 11" id="KW-0482">Metalloprotease</keyword>
<dbReference type="InterPro" id="IPR041489">
    <property type="entry name" value="PDZ_6"/>
</dbReference>
<evidence type="ECO:0000256" key="7">
    <source>
        <dbReference type="ARBA" id="ARBA00022833"/>
    </source>
</evidence>
<evidence type="ECO:0000256" key="4">
    <source>
        <dbReference type="ARBA" id="ARBA00022670"/>
    </source>
</evidence>
<dbReference type="SMART" id="SM00228">
    <property type="entry name" value="PDZ"/>
    <property type="match status" value="1"/>
</dbReference>
<sequence>MITLISSLLVFLLVVMLHELGHFTVAKLSGIKVNEFSIGMGPKIYQKEKGETFYSLRILPVGGYVAMEGEEENSHDPRAFNNVHIFKRMAVVLAGAFMNFVLGFLAFTIIFSIVGYGSNEIDKVIENSPAMTSGLKTGDKIIKINSSPTRDIYDINSVISKNNDKEMNFFVDRKGELLKFSIKPQFSEENKMYLIGITSKIDHSFLKSISLGADRTLQMSKMIIQSIKMMFSGSFKMEYLSGPVGVVQLIGSESSKGFLNFLQILGLISVNLGVFNLLPIPALDGGKFLFLLIEAIIGKPINEKIEQGLSLIGISLLFSLMIYVTIFNDIGRLFNK</sequence>
<evidence type="ECO:0000256" key="8">
    <source>
        <dbReference type="ARBA" id="ARBA00022989"/>
    </source>
</evidence>
<gene>
    <name evidence="13" type="ORF">HMPREF3229_01141</name>
</gene>
<dbReference type="PANTHER" id="PTHR42837:SF2">
    <property type="entry name" value="MEMBRANE METALLOPROTEASE ARASP2, CHLOROPLASTIC-RELATED"/>
    <property type="match status" value="1"/>
</dbReference>
<protein>
    <recommendedName>
        <fullName evidence="11">Zinc metalloprotease</fullName>
        <ecNumber evidence="11">3.4.24.-</ecNumber>
    </recommendedName>
</protein>
<evidence type="ECO:0000256" key="11">
    <source>
        <dbReference type="RuleBase" id="RU362031"/>
    </source>
</evidence>
<dbReference type="NCBIfam" id="TIGR00054">
    <property type="entry name" value="RIP metalloprotease RseP"/>
    <property type="match status" value="1"/>
</dbReference>
<evidence type="ECO:0000313" key="13">
    <source>
        <dbReference type="EMBL" id="KXA29517.1"/>
    </source>
</evidence>
<dbReference type="CDD" id="cd06163">
    <property type="entry name" value="S2P-M50_PDZ_RseP-like"/>
    <property type="match status" value="1"/>
</dbReference>
<dbReference type="PROSITE" id="PS50106">
    <property type="entry name" value="PDZ"/>
    <property type="match status" value="1"/>
</dbReference>
<feature type="domain" description="PDZ" evidence="12">
    <location>
        <begin position="111"/>
        <end position="152"/>
    </location>
</feature>
<dbReference type="InterPro" id="IPR008915">
    <property type="entry name" value="Peptidase_M50"/>
</dbReference>
<dbReference type="Pfam" id="PF02163">
    <property type="entry name" value="Peptidase_M50"/>
    <property type="match status" value="1"/>
</dbReference>
<evidence type="ECO:0000256" key="10">
    <source>
        <dbReference type="ARBA" id="ARBA00023136"/>
    </source>
</evidence>
<dbReference type="EC" id="3.4.24.-" evidence="11"/>